<evidence type="ECO:0000313" key="1">
    <source>
        <dbReference type="EMBL" id="MDQ0198685.1"/>
    </source>
</evidence>
<proteinExistence type="predicted"/>
<dbReference type="EMBL" id="JAUSTW010000002">
    <property type="protein sequence ID" value="MDQ0198685.1"/>
    <property type="molecule type" value="Genomic_DNA"/>
</dbReference>
<protein>
    <recommendedName>
        <fullName evidence="3">IS110 family transposase</fullName>
    </recommendedName>
</protein>
<organism evidence="1 2">
    <name type="scientific">Neobacillus ginsengisoli</name>
    <dbReference type="NCBI Taxonomy" id="904295"/>
    <lineage>
        <taxon>Bacteria</taxon>
        <taxon>Bacillati</taxon>
        <taxon>Bacillota</taxon>
        <taxon>Bacilli</taxon>
        <taxon>Bacillales</taxon>
        <taxon>Bacillaceae</taxon>
        <taxon>Neobacillus</taxon>
    </lineage>
</organism>
<name>A0ABT9XSZ6_9BACI</name>
<gene>
    <name evidence="1" type="ORF">J2S10_001826</name>
</gene>
<accession>A0ABT9XSZ6</accession>
<keyword evidence="2" id="KW-1185">Reference proteome</keyword>
<dbReference type="Proteomes" id="UP001224122">
    <property type="component" value="Unassembled WGS sequence"/>
</dbReference>
<evidence type="ECO:0008006" key="3">
    <source>
        <dbReference type="Google" id="ProtNLM"/>
    </source>
</evidence>
<sequence length="58" mass="6588">MPSVQMISWKAQNRLHKKYFRLLSRGKTAGKALTAVARELAGFIWAVTQEIENNSIVK</sequence>
<evidence type="ECO:0000313" key="2">
    <source>
        <dbReference type="Proteomes" id="UP001224122"/>
    </source>
</evidence>
<reference evidence="1 2" key="1">
    <citation type="submission" date="2023-07" db="EMBL/GenBank/DDBJ databases">
        <title>Genomic Encyclopedia of Type Strains, Phase IV (KMG-IV): sequencing the most valuable type-strain genomes for metagenomic binning, comparative biology and taxonomic classification.</title>
        <authorList>
            <person name="Goeker M."/>
        </authorList>
    </citation>
    <scope>NUCLEOTIDE SEQUENCE [LARGE SCALE GENOMIC DNA]</scope>
    <source>
        <strain evidence="1 2">DSM 27594</strain>
    </source>
</reference>
<comment type="caution">
    <text evidence="1">The sequence shown here is derived from an EMBL/GenBank/DDBJ whole genome shotgun (WGS) entry which is preliminary data.</text>
</comment>
<dbReference type="RefSeq" id="WP_370876178.1">
    <property type="nucleotide sequence ID" value="NZ_JAUSTW010000002.1"/>
</dbReference>